<accession>A0A4Q4ZAT5</accession>
<dbReference type="PANTHER" id="PTHR30161:SF1">
    <property type="entry name" value="FLAGELLAR BIOSYNTHESIS PROTEIN FLHA-RELATED"/>
    <property type="match status" value="1"/>
</dbReference>
<organism evidence="1 2">
    <name type="scientific">Nocardioides guangzhouensis</name>
    <dbReference type="NCBI Taxonomy" id="2497878"/>
    <lineage>
        <taxon>Bacteria</taxon>
        <taxon>Bacillati</taxon>
        <taxon>Actinomycetota</taxon>
        <taxon>Actinomycetes</taxon>
        <taxon>Propionibacteriales</taxon>
        <taxon>Nocardioidaceae</taxon>
        <taxon>Nocardioides</taxon>
    </lineage>
</organism>
<dbReference type="GO" id="GO:0044780">
    <property type="term" value="P:bacterial-type flagellum assembly"/>
    <property type="evidence" value="ECO:0007669"/>
    <property type="project" value="TreeGrafter"/>
</dbReference>
<dbReference type="InterPro" id="IPR001712">
    <property type="entry name" value="T3SS_FHIPEP"/>
</dbReference>
<keyword evidence="2" id="KW-1185">Reference proteome</keyword>
<dbReference type="GO" id="GO:0005886">
    <property type="term" value="C:plasma membrane"/>
    <property type="evidence" value="ECO:0007669"/>
    <property type="project" value="TreeGrafter"/>
</dbReference>
<dbReference type="OrthoDB" id="9759185at2"/>
<dbReference type="InterPro" id="IPR042196">
    <property type="entry name" value="FHIPEP_4"/>
</dbReference>
<dbReference type="PANTHER" id="PTHR30161">
    <property type="entry name" value="FLAGELLAR EXPORT PROTEIN, MEMBRANE FLHA SUBUNIT-RELATED"/>
    <property type="match status" value="1"/>
</dbReference>
<dbReference type="Gene3D" id="3.40.50.12790">
    <property type="entry name" value="FHIPEP family, domain 4"/>
    <property type="match status" value="1"/>
</dbReference>
<comment type="caution">
    <text evidence="1">The sequence shown here is derived from an EMBL/GenBank/DDBJ whole genome shotgun (WGS) entry which is preliminary data.</text>
</comment>
<reference evidence="1 2" key="1">
    <citation type="submission" date="2019-01" db="EMBL/GenBank/DDBJ databases">
        <title>Nocardioides guangzhouensis sp. nov., an actinobacterium isolated from soil.</title>
        <authorList>
            <person name="Fu Y."/>
            <person name="Cai Y."/>
            <person name="Lin Z."/>
            <person name="Chen P."/>
        </authorList>
    </citation>
    <scope>NUCLEOTIDE SEQUENCE [LARGE SCALE GENOMIC DNA]</scope>
    <source>
        <strain evidence="1 2">130</strain>
    </source>
</reference>
<dbReference type="AlphaFoldDB" id="A0A4Q4ZAT5"/>
<evidence type="ECO:0000313" key="1">
    <source>
        <dbReference type="EMBL" id="RYP85023.1"/>
    </source>
</evidence>
<evidence type="ECO:0008006" key="3">
    <source>
        <dbReference type="Google" id="ProtNLM"/>
    </source>
</evidence>
<protein>
    <recommendedName>
        <fullName evidence="3">EscV/YscV/HrcV family type III secretion system export apparatus protein</fullName>
    </recommendedName>
</protein>
<dbReference type="Pfam" id="PF00771">
    <property type="entry name" value="FHIPEP"/>
    <property type="match status" value="1"/>
</dbReference>
<dbReference type="EMBL" id="SDKM01000019">
    <property type="protein sequence ID" value="RYP85023.1"/>
    <property type="molecule type" value="Genomic_DNA"/>
</dbReference>
<proteinExistence type="predicted"/>
<name>A0A4Q4ZAT5_9ACTN</name>
<dbReference type="Proteomes" id="UP000295198">
    <property type="component" value="Unassembled WGS sequence"/>
</dbReference>
<gene>
    <name evidence="1" type="ORF">EKO23_13610</name>
</gene>
<dbReference type="GO" id="GO:0009306">
    <property type="term" value="P:protein secretion"/>
    <property type="evidence" value="ECO:0007669"/>
    <property type="project" value="InterPro"/>
</dbReference>
<sequence>MRAAGDAAEDRTTEVLRVGDSDQRLTDLRDLGCQCVAGLAAQGADVGTLVRIFEALSLRATRSKEVDALVEAARAALGPALAAPYREGQTLHVLTLHPPLEQRILETMRPGEHGPVVGLDPETGQAMLTRLAQLTSDVENRNVRPVLVCAPQVRAAVRRFVQPVAPRLPILSYAELTGADEIRSEGVVTAEVHAAVGA</sequence>
<evidence type="ECO:0000313" key="2">
    <source>
        <dbReference type="Proteomes" id="UP000295198"/>
    </source>
</evidence>